<keyword evidence="1" id="KW-1133">Transmembrane helix</keyword>
<accession>A0A0F9C7A2</accession>
<dbReference type="AlphaFoldDB" id="A0A0F9C7A2"/>
<name>A0A0F9C7A2_9ZZZZ</name>
<feature type="transmembrane region" description="Helical" evidence="1">
    <location>
        <begin position="86"/>
        <end position="106"/>
    </location>
</feature>
<gene>
    <name evidence="2" type="ORF">LCGC14_2702400</name>
</gene>
<sequence>MPAYSEEPPKSGKSKSGGLTAIIDAKVIAAMKKKARKDAAERKQKTFPLRRIMGALALGMWMMFLTAEFFNVVTHVETLGHDFTKWSPLFVGLLLLAPDAFDRLVVFAGRLKGLKVSLPPKEEDPPK</sequence>
<protein>
    <submittedName>
        <fullName evidence="2">Uncharacterized protein</fullName>
    </submittedName>
</protein>
<evidence type="ECO:0000256" key="1">
    <source>
        <dbReference type="SAM" id="Phobius"/>
    </source>
</evidence>
<feature type="transmembrane region" description="Helical" evidence="1">
    <location>
        <begin position="52"/>
        <end position="74"/>
    </location>
</feature>
<proteinExistence type="predicted"/>
<comment type="caution">
    <text evidence="2">The sequence shown here is derived from an EMBL/GenBank/DDBJ whole genome shotgun (WGS) entry which is preliminary data.</text>
</comment>
<keyword evidence="1" id="KW-0812">Transmembrane</keyword>
<evidence type="ECO:0000313" key="2">
    <source>
        <dbReference type="EMBL" id="KKK92491.1"/>
    </source>
</evidence>
<dbReference type="EMBL" id="LAZR01048191">
    <property type="protein sequence ID" value="KKK92491.1"/>
    <property type="molecule type" value="Genomic_DNA"/>
</dbReference>
<organism evidence="2">
    <name type="scientific">marine sediment metagenome</name>
    <dbReference type="NCBI Taxonomy" id="412755"/>
    <lineage>
        <taxon>unclassified sequences</taxon>
        <taxon>metagenomes</taxon>
        <taxon>ecological metagenomes</taxon>
    </lineage>
</organism>
<reference evidence="2" key="1">
    <citation type="journal article" date="2015" name="Nature">
        <title>Complex archaea that bridge the gap between prokaryotes and eukaryotes.</title>
        <authorList>
            <person name="Spang A."/>
            <person name="Saw J.H."/>
            <person name="Jorgensen S.L."/>
            <person name="Zaremba-Niedzwiedzka K."/>
            <person name="Martijn J."/>
            <person name="Lind A.E."/>
            <person name="van Eijk R."/>
            <person name="Schleper C."/>
            <person name="Guy L."/>
            <person name="Ettema T.J."/>
        </authorList>
    </citation>
    <scope>NUCLEOTIDE SEQUENCE</scope>
</reference>
<keyword evidence="1" id="KW-0472">Membrane</keyword>